<dbReference type="CDD" id="cd02149">
    <property type="entry name" value="NfsB-like"/>
    <property type="match status" value="1"/>
</dbReference>
<evidence type="ECO:0000256" key="5">
    <source>
        <dbReference type="ARBA" id="ARBA00022857"/>
    </source>
</evidence>
<keyword evidence="5" id="KW-0521">NADP</keyword>
<dbReference type="InterPro" id="IPR029479">
    <property type="entry name" value="Nitroreductase"/>
</dbReference>
<keyword evidence="9" id="KW-1185">Reference proteome</keyword>
<proteinExistence type="inferred from homology"/>
<organism evidence="8 9">
    <name type="scientific">Aureicoccus marinus</name>
    <dbReference type="NCBI Taxonomy" id="754435"/>
    <lineage>
        <taxon>Bacteria</taxon>
        <taxon>Pseudomonadati</taxon>
        <taxon>Bacteroidota</taxon>
        <taxon>Flavobacteriia</taxon>
        <taxon>Flavobacteriales</taxon>
        <taxon>Flavobacteriaceae</taxon>
        <taxon>Aureicoccus</taxon>
    </lineage>
</organism>
<evidence type="ECO:0000256" key="1">
    <source>
        <dbReference type="ARBA" id="ARBA00001917"/>
    </source>
</evidence>
<dbReference type="Gene3D" id="3.40.109.10">
    <property type="entry name" value="NADH Oxidase"/>
    <property type="match status" value="1"/>
</dbReference>
<reference evidence="9" key="1">
    <citation type="submission" date="2016-11" db="EMBL/GenBank/DDBJ databases">
        <title>Trade-off between light-utilization and light-protection in marine flavobacteria.</title>
        <authorList>
            <person name="Kumagai Y."/>
            <person name="Yoshizawa S."/>
            <person name="Kogure K."/>
        </authorList>
    </citation>
    <scope>NUCLEOTIDE SEQUENCE [LARGE SCALE GENOMIC DNA]</scope>
    <source>
        <strain evidence="9">SG-18</strain>
    </source>
</reference>
<keyword evidence="3" id="KW-0285">Flavoprotein</keyword>
<dbReference type="PANTHER" id="PTHR43673">
    <property type="entry name" value="NAD(P)H NITROREDUCTASE YDGI-RELATED"/>
    <property type="match status" value="1"/>
</dbReference>
<evidence type="ECO:0000313" key="9">
    <source>
        <dbReference type="Proteomes" id="UP000239366"/>
    </source>
</evidence>
<name>A0A2S7T6P2_9FLAO</name>
<feature type="domain" description="Nitroreductase" evidence="7">
    <location>
        <begin position="10"/>
        <end position="186"/>
    </location>
</feature>
<evidence type="ECO:0000256" key="3">
    <source>
        <dbReference type="ARBA" id="ARBA00022630"/>
    </source>
</evidence>
<dbReference type="AlphaFoldDB" id="A0A2S7T6P2"/>
<dbReference type="GO" id="GO:0016491">
    <property type="term" value="F:oxidoreductase activity"/>
    <property type="evidence" value="ECO:0007669"/>
    <property type="project" value="UniProtKB-KW"/>
</dbReference>
<evidence type="ECO:0000256" key="4">
    <source>
        <dbReference type="ARBA" id="ARBA00022643"/>
    </source>
</evidence>
<dbReference type="SUPFAM" id="SSF55469">
    <property type="entry name" value="FMN-dependent nitroreductase-like"/>
    <property type="match status" value="1"/>
</dbReference>
<dbReference type="OrthoDB" id="9809288at2"/>
<protein>
    <submittedName>
        <fullName evidence="8">NAD(P)H-dependent oxidoreductase</fullName>
    </submittedName>
</protein>
<evidence type="ECO:0000256" key="6">
    <source>
        <dbReference type="ARBA" id="ARBA00023002"/>
    </source>
</evidence>
<dbReference type="Proteomes" id="UP000239366">
    <property type="component" value="Unassembled WGS sequence"/>
</dbReference>
<gene>
    <name evidence="8" type="ORF">BST99_07400</name>
</gene>
<dbReference type="Pfam" id="PF00881">
    <property type="entry name" value="Nitroreductase"/>
    <property type="match status" value="1"/>
</dbReference>
<comment type="similarity">
    <text evidence="2">Belongs to the nitroreductase family.</text>
</comment>
<evidence type="ECO:0000259" key="7">
    <source>
        <dbReference type="Pfam" id="PF00881"/>
    </source>
</evidence>
<comment type="caution">
    <text evidence="8">The sequence shown here is derived from an EMBL/GenBank/DDBJ whole genome shotgun (WGS) entry which is preliminary data.</text>
</comment>
<dbReference type="EMBL" id="MQVX01000001">
    <property type="protein sequence ID" value="PQJ15580.1"/>
    <property type="molecule type" value="Genomic_DNA"/>
</dbReference>
<dbReference type="InterPro" id="IPR000415">
    <property type="entry name" value="Nitroreductase-like"/>
</dbReference>
<keyword evidence="4" id="KW-0288">FMN</keyword>
<comment type="cofactor">
    <cofactor evidence="1">
        <name>FMN</name>
        <dbReference type="ChEBI" id="CHEBI:58210"/>
    </cofactor>
</comment>
<dbReference type="InterPro" id="IPR033878">
    <property type="entry name" value="NfsB-like"/>
</dbReference>
<evidence type="ECO:0000256" key="2">
    <source>
        <dbReference type="ARBA" id="ARBA00007118"/>
    </source>
</evidence>
<keyword evidence="6" id="KW-0560">Oxidoreductase</keyword>
<sequence length="210" mass="23977">MKDVLSVRNWRYATKKFDADKKASQEEIDQLLEAIRLSASSYGLQPYQVYLIETPEIRQELQPHSWNQSQITQASHLLVFASCTDFDDQLIDNYLDQISEVRGIEKEQLEGYGNFMKQTLGPWPADRKADWCARQAYIALGNGLQAAAELGLDTCPIEGFVPAEYNRILKLDEKRLTACVVMAVGYRSEEDANQHLKKVRNPKDDFITSI</sequence>
<evidence type="ECO:0000313" key="8">
    <source>
        <dbReference type="EMBL" id="PQJ15580.1"/>
    </source>
</evidence>
<dbReference type="RefSeq" id="WP_105001230.1">
    <property type="nucleotide sequence ID" value="NZ_MQVX01000001.1"/>
</dbReference>
<accession>A0A2S7T6P2</accession>
<dbReference type="PANTHER" id="PTHR43673:SF2">
    <property type="entry name" value="NITROREDUCTASE"/>
    <property type="match status" value="1"/>
</dbReference>